<accession>A0ABX0K1H4</accession>
<dbReference type="EMBL" id="WOSY01000008">
    <property type="protein sequence ID" value="NHN89007.1"/>
    <property type="molecule type" value="Genomic_DNA"/>
</dbReference>
<name>A0ABX0K1H4_9PROT</name>
<protein>
    <submittedName>
        <fullName evidence="1">Uncharacterized protein</fullName>
    </submittedName>
</protein>
<comment type="caution">
    <text evidence="1">The sequence shown here is derived from an EMBL/GenBank/DDBJ whole genome shotgun (WGS) entry which is preliminary data.</text>
</comment>
<sequence length="84" mass="9376">MAYAIAIRSLDMSRSESFCFPFTHKVEPEYYFGISPEAALHAREGTLNAGANTWPPQLLCEYTEETFKGREEGKSLGLDLSPLS</sequence>
<organism evidence="1 2">
    <name type="scientific">Acetobacter conturbans</name>
    <dbReference type="NCBI Taxonomy" id="1737472"/>
    <lineage>
        <taxon>Bacteria</taxon>
        <taxon>Pseudomonadati</taxon>
        <taxon>Pseudomonadota</taxon>
        <taxon>Alphaproteobacteria</taxon>
        <taxon>Acetobacterales</taxon>
        <taxon>Acetobacteraceae</taxon>
        <taxon>Acetobacter</taxon>
    </lineage>
</organism>
<keyword evidence="2" id="KW-1185">Reference proteome</keyword>
<dbReference type="Proteomes" id="UP000631653">
    <property type="component" value="Unassembled WGS sequence"/>
</dbReference>
<reference evidence="1 2" key="1">
    <citation type="journal article" date="2020" name="Int. J. Syst. Evol. Microbiol.">
        <title>Novel acetic acid bacteria from cider fermentations: Acetobacter conturbans sp. nov. and Acetobacter fallax sp. nov.</title>
        <authorList>
            <person name="Sombolestani A.S."/>
            <person name="Cleenwerck I."/>
            <person name="Cnockaert M."/>
            <person name="Borremans W."/>
            <person name="Wieme A.D."/>
            <person name="De Vuyst L."/>
            <person name="Vandamme P."/>
        </authorList>
    </citation>
    <scope>NUCLEOTIDE SEQUENCE [LARGE SCALE GENOMIC DNA]</scope>
    <source>
        <strain evidence="1 2">LMG 1627</strain>
    </source>
</reference>
<gene>
    <name evidence="1" type="ORF">GOB81_10230</name>
</gene>
<proteinExistence type="predicted"/>
<dbReference type="RefSeq" id="WP_173570311.1">
    <property type="nucleotide sequence ID" value="NZ_WOSY01000008.1"/>
</dbReference>
<evidence type="ECO:0000313" key="1">
    <source>
        <dbReference type="EMBL" id="NHN89007.1"/>
    </source>
</evidence>
<evidence type="ECO:0000313" key="2">
    <source>
        <dbReference type="Proteomes" id="UP000631653"/>
    </source>
</evidence>